<sequence>MMNHWIAVASAEHVRRGRAGGFMQVCHGKAAPLRRIKPDDRVIYYSPSEVFGSKDRFQTFTAIGMVTDEKPYAFDMGGGFVPYRRNVLWLPATEAPIHPLLDVLDFSMGERNWGYQFRFGILAISQHDANVIAEAMEVKLTVE</sequence>
<proteinExistence type="inferred from homology"/>
<dbReference type="InterPro" id="IPR002740">
    <property type="entry name" value="EVE_domain"/>
</dbReference>
<evidence type="ECO:0000259" key="2">
    <source>
        <dbReference type="Pfam" id="PF01878"/>
    </source>
</evidence>
<accession>A0A345P8Y9</accession>
<comment type="similarity">
    <text evidence="1">Belongs to the UPF0310 family.</text>
</comment>
<reference evidence="3 4" key="1">
    <citation type="submission" date="2018-07" db="EMBL/GenBank/DDBJ databases">
        <title>Genome sequencing of Moraxellaceae gen. HYN0046.</title>
        <authorList>
            <person name="Kim M."/>
            <person name="Yi H."/>
        </authorList>
    </citation>
    <scope>NUCLEOTIDE SEQUENCE [LARGE SCALE GENOMIC DNA]</scope>
    <source>
        <strain evidence="3 4">HYN0046</strain>
    </source>
</reference>
<dbReference type="CDD" id="cd21132">
    <property type="entry name" value="EVE-like"/>
    <property type="match status" value="1"/>
</dbReference>
<dbReference type="NCBIfam" id="NF002616">
    <property type="entry name" value="PRK02268.1-2"/>
    <property type="match status" value="1"/>
</dbReference>
<gene>
    <name evidence="3" type="ORF">HYN46_13435</name>
</gene>
<dbReference type="Pfam" id="PF01878">
    <property type="entry name" value="EVE"/>
    <property type="match status" value="1"/>
</dbReference>
<organism evidence="3 4">
    <name type="scientific">Aquirhabdus parva</name>
    <dbReference type="NCBI Taxonomy" id="2283318"/>
    <lineage>
        <taxon>Bacteria</taxon>
        <taxon>Pseudomonadati</taxon>
        <taxon>Pseudomonadota</taxon>
        <taxon>Gammaproteobacteria</taxon>
        <taxon>Moraxellales</taxon>
        <taxon>Moraxellaceae</taxon>
        <taxon>Aquirhabdus</taxon>
    </lineage>
</organism>
<keyword evidence="4" id="KW-1185">Reference proteome</keyword>
<feature type="domain" description="EVE" evidence="2">
    <location>
        <begin position="3"/>
        <end position="134"/>
    </location>
</feature>
<dbReference type="OrthoDB" id="9793567at2"/>
<evidence type="ECO:0000313" key="4">
    <source>
        <dbReference type="Proteomes" id="UP000253940"/>
    </source>
</evidence>
<dbReference type="Proteomes" id="UP000253940">
    <property type="component" value="Chromosome"/>
</dbReference>
<evidence type="ECO:0000256" key="1">
    <source>
        <dbReference type="HAMAP-Rule" id="MF_00771"/>
    </source>
</evidence>
<dbReference type="InterPro" id="IPR015947">
    <property type="entry name" value="PUA-like_sf"/>
</dbReference>
<evidence type="ECO:0000313" key="3">
    <source>
        <dbReference type="EMBL" id="AXI03748.1"/>
    </source>
</evidence>
<name>A0A345P8Y9_9GAMM</name>
<dbReference type="HAMAP" id="MF_00771">
    <property type="entry name" value="UPF0310"/>
    <property type="match status" value="1"/>
</dbReference>
<dbReference type="KEGG" id="mbah:HYN46_13435"/>
<dbReference type="AlphaFoldDB" id="A0A345P8Y9"/>
<protein>
    <recommendedName>
        <fullName evidence="1">UPF0310 protein HYN46_13435</fullName>
    </recommendedName>
</protein>
<dbReference type="EMBL" id="CP031222">
    <property type="protein sequence ID" value="AXI03748.1"/>
    <property type="molecule type" value="Genomic_DNA"/>
</dbReference>
<dbReference type="Gene3D" id="3.10.590.10">
    <property type="entry name" value="ph1033 like domains"/>
    <property type="match status" value="1"/>
</dbReference>
<dbReference type="SUPFAM" id="SSF88697">
    <property type="entry name" value="PUA domain-like"/>
    <property type="match status" value="1"/>
</dbReference>
<dbReference type="InterPro" id="IPR022996">
    <property type="entry name" value="UPF0310"/>
</dbReference>